<dbReference type="InterPro" id="IPR027417">
    <property type="entry name" value="P-loop_NTPase"/>
</dbReference>
<dbReference type="PANTHER" id="PTHR26392">
    <property type="entry name" value="MITOGEN-ACTIVATED PROTEIN KINASE KINASE KINASE 7-RELATED"/>
    <property type="match status" value="1"/>
</dbReference>
<dbReference type="InterPro" id="IPR045063">
    <property type="entry name" value="Dynamin_N"/>
</dbReference>
<dbReference type="Proteomes" id="UP000828390">
    <property type="component" value="Unassembled WGS sequence"/>
</dbReference>
<dbReference type="AlphaFoldDB" id="A0A9D4CW15"/>
<evidence type="ECO:0000313" key="3">
    <source>
        <dbReference type="Proteomes" id="UP000828390"/>
    </source>
</evidence>
<protein>
    <recommendedName>
        <fullName evidence="1">Dynamin N-terminal domain-containing protein</fullName>
    </recommendedName>
</protein>
<dbReference type="EMBL" id="JAIWYP010000011">
    <property type="protein sequence ID" value="KAH3734357.1"/>
    <property type="molecule type" value="Genomic_DNA"/>
</dbReference>
<name>A0A9D4CW15_DREPO</name>
<reference evidence="2" key="1">
    <citation type="journal article" date="2019" name="bioRxiv">
        <title>The Genome of the Zebra Mussel, Dreissena polymorpha: A Resource for Invasive Species Research.</title>
        <authorList>
            <person name="McCartney M.A."/>
            <person name="Auch B."/>
            <person name="Kono T."/>
            <person name="Mallez S."/>
            <person name="Zhang Y."/>
            <person name="Obille A."/>
            <person name="Becker A."/>
            <person name="Abrahante J.E."/>
            <person name="Garbe J."/>
            <person name="Badalamenti J.P."/>
            <person name="Herman A."/>
            <person name="Mangelson H."/>
            <person name="Liachko I."/>
            <person name="Sullivan S."/>
            <person name="Sone E.D."/>
            <person name="Koren S."/>
            <person name="Silverstein K.A.T."/>
            <person name="Beckman K.B."/>
            <person name="Gohl D.M."/>
        </authorList>
    </citation>
    <scope>NUCLEOTIDE SEQUENCE</scope>
    <source>
        <strain evidence="2">Duluth1</strain>
        <tissue evidence="2">Whole animal</tissue>
    </source>
</reference>
<proteinExistence type="predicted"/>
<comment type="caution">
    <text evidence="2">The sequence shown here is derived from an EMBL/GenBank/DDBJ whole genome shotgun (WGS) entry which is preliminary data.</text>
</comment>
<dbReference type="PANTHER" id="PTHR26392:SF92">
    <property type="entry name" value="PROTEIN KINASE DOMAIN-CONTAINING PROTEIN"/>
    <property type="match status" value="1"/>
</dbReference>
<feature type="domain" description="Dynamin N-terminal" evidence="1">
    <location>
        <begin position="132"/>
        <end position="271"/>
    </location>
</feature>
<dbReference type="SUPFAM" id="SSF52540">
    <property type="entry name" value="P-loop containing nucleoside triphosphate hydrolases"/>
    <property type="match status" value="1"/>
</dbReference>
<evidence type="ECO:0000313" key="2">
    <source>
        <dbReference type="EMBL" id="KAH3734357.1"/>
    </source>
</evidence>
<evidence type="ECO:0000259" key="1">
    <source>
        <dbReference type="Pfam" id="PF00350"/>
    </source>
</evidence>
<sequence length="710" mass="81684">MAQMDCNHTDDLDVSKMDLDAAFDWLEGRGITHELHSLDEMRILIHLTNQKKTKGCSSATGSSNSALSESELNDVLSRDKIIRDRLGSIYQKILQTIHSTDLLEYLSAWCGCCIEKQLNKYKDELQQMDCPIVIAGETIAGKSCFLNLIIGDDILPVSLLCATSTICIVHPISQDENPYFVIKGKMHEGSKEELKRELKITLTSRSETDRIEQVDIYWQVPLIGLSKHIVFVDTPGVGESQEMTEKVFKYMPNAAAFIYVINSANAGGVQEDKLVHIFRKVLEYDKSSDLFSFDPSCTLFVCNKWDIVVDRVCQDGCNEEKVWEDITSKLRKYLSEDSQYKSTYKMSTTEAKRYVNSGMGDSTFYAELKHGLKQLIKESQTSKSRMHIRWIANIIGQSKTYMSARTRHAYASTEEKVHLHDLIHTKLKNIERNKDKVKTTLLTKCGELSSKMASAIFVHLRKEDVNNRIQATAQHLVLEIRAPDDDAFQYNAKRRVMEIVVKEIDAWEKAGQFWKQTVAYFLHIIEEEFTTLDEQCLEAEVALDSTDVMQHELETPATREMLSLGVLFKDQWKNTVLPWLSKWEFKIGEYEISMRSVVAGFHHMARLLNREKYMRKLLKEVMKECFSEESIRHHVTTTYFAPMETYIQQQCDRRITSRIEACKRLLESVAGDDRIADDILNECKEMDDNLRPIFAELDKVQAIAQLEKML</sequence>
<reference evidence="2" key="2">
    <citation type="submission" date="2020-11" db="EMBL/GenBank/DDBJ databases">
        <authorList>
            <person name="McCartney M.A."/>
            <person name="Auch B."/>
            <person name="Kono T."/>
            <person name="Mallez S."/>
            <person name="Becker A."/>
            <person name="Gohl D.M."/>
            <person name="Silverstein K.A.T."/>
            <person name="Koren S."/>
            <person name="Bechman K.B."/>
            <person name="Herman A."/>
            <person name="Abrahante J.E."/>
            <person name="Garbe J."/>
        </authorList>
    </citation>
    <scope>NUCLEOTIDE SEQUENCE</scope>
    <source>
        <strain evidence="2">Duluth1</strain>
        <tissue evidence="2">Whole animal</tissue>
    </source>
</reference>
<gene>
    <name evidence="2" type="ORF">DPMN_040796</name>
</gene>
<keyword evidence="3" id="KW-1185">Reference proteome</keyword>
<organism evidence="2 3">
    <name type="scientific">Dreissena polymorpha</name>
    <name type="common">Zebra mussel</name>
    <name type="synonym">Mytilus polymorpha</name>
    <dbReference type="NCBI Taxonomy" id="45954"/>
    <lineage>
        <taxon>Eukaryota</taxon>
        <taxon>Metazoa</taxon>
        <taxon>Spiralia</taxon>
        <taxon>Lophotrochozoa</taxon>
        <taxon>Mollusca</taxon>
        <taxon>Bivalvia</taxon>
        <taxon>Autobranchia</taxon>
        <taxon>Heteroconchia</taxon>
        <taxon>Euheterodonta</taxon>
        <taxon>Imparidentia</taxon>
        <taxon>Neoheterodontei</taxon>
        <taxon>Myida</taxon>
        <taxon>Dreissenoidea</taxon>
        <taxon>Dreissenidae</taxon>
        <taxon>Dreissena</taxon>
    </lineage>
</organism>
<dbReference type="Pfam" id="PF00350">
    <property type="entry name" value="Dynamin_N"/>
    <property type="match status" value="1"/>
</dbReference>
<dbReference type="Gene3D" id="3.40.50.300">
    <property type="entry name" value="P-loop containing nucleotide triphosphate hydrolases"/>
    <property type="match status" value="1"/>
</dbReference>
<accession>A0A9D4CW15</accession>